<evidence type="ECO:0000313" key="2">
    <source>
        <dbReference type="EMBL" id="MBN3315088.1"/>
    </source>
</evidence>
<dbReference type="Gene3D" id="1.20.5.350">
    <property type="match status" value="1"/>
</dbReference>
<dbReference type="InterPro" id="IPR038077">
    <property type="entry name" value="Troponin_sf"/>
</dbReference>
<dbReference type="InterPro" id="IPR027707">
    <property type="entry name" value="TNNT"/>
</dbReference>
<dbReference type="GO" id="GO:0031444">
    <property type="term" value="P:slow-twitch skeletal muscle fiber contraction"/>
    <property type="evidence" value="ECO:0007669"/>
    <property type="project" value="TreeGrafter"/>
</dbReference>
<feature type="non-terminal residue" evidence="2">
    <location>
        <position position="1"/>
    </location>
</feature>
<organism evidence="2 3">
    <name type="scientific">Atractosteus spatula</name>
    <name type="common">Alligator gar</name>
    <name type="synonym">Lepisosteus spatula</name>
    <dbReference type="NCBI Taxonomy" id="7917"/>
    <lineage>
        <taxon>Eukaryota</taxon>
        <taxon>Metazoa</taxon>
        <taxon>Chordata</taxon>
        <taxon>Craniata</taxon>
        <taxon>Vertebrata</taxon>
        <taxon>Euteleostomi</taxon>
        <taxon>Actinopterygii</taxon>
        <taxon>Neopterygii</taxon>
        <taxon>Holostei</taxon>
        <taxon>Semionotiformes</taxon>
        <taxon>Lepisosteidae</taxon>
        <taxon>Atractosteus</taxon>
    </lineage>
</organism>
<evidence type="ECO:0000256" key="1">
    <source>
        <dbReference type="ARBA" id="ARBA00022553"/>
    </source>
</evidence>
<reference evidence="2" key="1">
    <citation type="journal article" date="2021" name="Cell">
        <title>Tracing the genetic footprints of vertebrate landing in non-teleost ray-finned fishes.</title>
        <authorList>
            <person name="Bi X."/>
            <person name="Wang K."/>
            <person name="Yang L."/>
            <person name="Pan H."/>
            <person name="Jiang H."/>
            <person name="Wei Q."/>
            <person name="Fang M."/>
            <person name="Yu H."/>
            <person name="Zhu C."/>
            <person name="Cai Y."/>
            <person name="He Y."/>
            <person name="Gan X."/>
            <person name="Zeng H."/>
            <person name="Yu D."/>
            <person name="Zhu Y."/>
            <person name="Jiang H."/>
            <person name="Qiu Q."/>
            <person name="Yang H."/>
            <person name="Zhang Y.E."/>
            <person name="Wang W."/>
            <person name="Zhu M."/>
            <person name="He S."/>
            <person name="Zhang G."/>
        </authorList>
    </citation>
    <scope>NUCLEOTIDE SEQUENCE</scope>
    <source>
        <strain evidence="2">Allg_001</strain>
    </source>
</reference>
<keyword evidence="1" id="KW-0597">Phosphoprotein</keyword>
<name>A0A8J7NMM0_ATRSP</name>
<dbReference type="SUPFAM" id="SSF90250">
    <property type="entry name" value="Troponin coil-coiled subunits"/>
    <property type="match status" value="1"/>
</dbReference>
<feature type="non-terminal residue" evidence="2">
    <location>
        <position position="53"/>
    </location>
</feature>
<comment type="caution">
    <text evidence="2">The sequence shown here is derived from an EMBL/GenBank/DDBJ whole genome shotgun (WGS) entry which is preliminary data.</text>
</comment>
<dbReference type="Proteomes" id="UP000736164">
    <property type="component" value="Unassembled WGS sequence"/>
</dbReference>
<dbReference type="GO" id="GO:0031014">
    <property type="term" value="F:troponin T binding"/>
    <property type="evidence" value="ECO:0007669"/>
    <property type="project" value="TreeGrafter"/>
</dbReference>
<gene>
    <name evidence="2" type="primary">Tnnt1</name>
    <name evidence="2" type="ORF">GTO95_0003721</name>
</gene>
<dbReference type="EMBL" id="JAAWVO010019375">
    <property type="protein sequence ID" value="MBN3315088.1"/>
    <property type="molecule type" value="Genomic_DNA"/>
</dbReference>
<dbReference type="PANTHER" id="PTHR11521:SF6">
    <property type="entry name" value="TROPONIN T, SLOW SKELETAL MUSCLE"/>
    <property type="match status" value="1"/>
</dbReference>
<dbReference type="GO" id="GO:0005523">
    <property type="term" value="F:tropomyosin binding"/>
    <property type="evidence" value="ECO:0007669"/>
    <property type="project" value="TreeGrafter"/>
</dbReference>
<sequence length="53" mass="6441">MWNWIYELESEKFDLTEQMRRQKYEINVLLNRITHAQKFKKGAGKGKVGGRWK</sequence>
<dbReference type="GO" id="GO:0006937">
    <property type="term" value="P:regulation of muscle contraction"/>
    <property type="evidence" value="ECO:0007669"/>
    <property type="project" value="InterPro"/>
</dbReference>
<keyword evidence="3" id="KW-1185">Reference proteome</keyword>
<dbReference type="GO" id="GO:0005861">
    <property type="term" value="C:troponin complex"/>
    <property type="evidence" value="ECO:0007669"/>
    <property type="project" value="InterPro"/>
</dbReference>
<dbReference type="PANTHER" id="PTHR11521">
    <property type="entry name" value="TROPONIN T"/>
    <property type="match status" value="1"/>
</dbReference>
<accession>A0A8J7NMM0</accession>
<dbReference type="AlphaFoldDB" id="A0A8J7NMM0"/>
<protein>
    <submittedName>
        <fullName evidence="2">TNNT1 protein</fullName>
    </submittedName>
</protein>
<dbReference type="GO" id="GO:0045214">
    <property type="term" value="P:sarcomere organization"/>
    <property type="evidence" value="ECO:0007669"/>
    <property type="project" value="TreeGrafter"/>
</dbReference>
<proteinExistence type="predicted"/>
<evidence type="ECO:0000313" key="3">
    <source>
        <dbReference type="Proteomes" id="UP000736164"/>
    </source>
</evidence>